<name>A0ABR2R5S6_9ROSI</name>
<evidence type="ECO:0000313" key="1">
    <source>
        <dbReference type="EMBL" id="KAK9008154.1"/>
    </source>
</evidence>
<sequence length="93" mass="10960">MTGRLATERDGLRHLVNRTRKYYTSHARSVYADVRRDCTWEAWQDAPLALSSRNQIHTHFFPFFFFPYYTSNNIQSGWWLRGPDGPILANPDP</sequence>
<gene>
    <name evidence="1" type="ORF">V6N11_075056</name>
</gene>
<comment type="caution">
    <text evidence="1">The sequence shown here is derived from an EMBL/GenBank/DDBJ whole genome shotgun (WGS) entry which is preliminary data.</text>
</comment>
<reference evidence="1 2" key="1">
    <citation type="journal article" date="2024" name="G3 (Bethesda)">
        <title>Genome assembly of Hibiscus sabdariffa L. provides insights into metabolisms of medicinal natural products.</title>
        <authorList>
            <person name="Kim T."/>
        </authorList>
    </citation>
    <scope>NUCLEOTIDE SEQUENCE [LARGE SCALE GENOMIC DNA]</scope>
    <source>
        <strain evidence="1">TK-2024</strain>
        <tissue evidence="1">Old leaves</tissue>
    </source>
</reference>
<keyword evidence="2" id="KW-1185">Reference proteome</keyword>
<dbReference type="Proteomes" id="UP001396334">
    <property type="component" value="Unassembled WGS sequence"/>
</dbReference>
<proteinExistence type="predicted"/>
<protein>
    <submittedName>
        <fullName evidence="1">Uncharacterized protein</fullName>
    </submittedName>
</protein>
<evidence type="ECO:0000313" key="2">
    <source>
        <dbReference type="Proteomes" id="UP001396334"/>
    </source>
</evidence>
<organism evidence="1 2">
    <name type="scientific">Hibiscus sabdariffa</name>
    <name type="common">roselle</name>
    <dbReference type="NCBI Taxonomy" id="183260"/>
    <lineage>
        <taxon>Eukaryota</taxon>
        <taxon>Viridiplantae</taxon>
        <taxon>Streptophyta</taxon>
        <taxon>Embryophyta</taxon>
        <taxon>Tracheophyta</taxon>
        <taxon>Spermatophyta</taxon>
        <taxon>Magnoliopsida</taxon>
        <taxon>eudicotyledons</taxon>
        <taxon>Gunneridae</taxon>
        <taxon>Pentapetalae</taxon>
        <taxon>rosids</taxon>
        <taxon>malvids</taxon>
        <taxon>Malvales</taxon>
        <taxon>Malvaceae</taxon>
        <taxon>Malvoideae</taxon>
        <taxon>Hibiscus</taxon>
    </lineage>
</organism>
<dbReference type="EMBL" id="JBBPBN010000026">
    <property type="protein sequence ID" value="KAK9008154.1"/>
    <property type="molecule type" value="Genomic_DNA"/>
</dbReference>
<accession>A0ABR2R5S6</accession>